<gene>
    <name evidence="2" type="ORF">EOW66_11055</name>
</gene>
<dbReference type="EMBL" id="SAVA01000006">
    <property type="protein sequence ID" value="RWR51518.1"/>
    <property type="molecule type" value="Genomic_DNA"/>
</dbReference>
<organism evidence="2 3">
    <name type="scientific">Paenirhodobacter huangdaonensis</name>
    <dbReference type="NCBI Taxonomy" id="2501515"/>
    <lineage>
        <taxon>Bacteria</taxon>
        <taxon>Pseudomonadati</taxon>
        <taxon>Pseudomonadota</taxon>
        <taxon>Alphaproteobacteria</taxon>
        <taxon>Rhodobacterales</taxon>
        <taxon>Rhodobacter group</taxon>
        <taxon>Paenirhodobacter</taxon>
    </lineage>
</organism>
<protein>
    <submittedName>
        <fullName evidence="2">DUF4343 domain-containing protein</fullName>
    </submittedName>
</protein>
<evidence type="ECO:0000313" key="3">
    <source>
        <dbReference type="Proteomes" id="UP000288071"/>
    </source>
</evidence>
<reference evidence="3" key="2">
    <citation type="submission" date="2019-01" db="EMBL/GenBank/DDBJ databases">
        <title>Sinorhodobacter populi sp. nov. isolated from the symptomatic bark tissue of Populus euramericana canker.</title>
        <authorList>
            <person name="Li Y."/>
        </authorList>
    </citation>
    <scope>NUCLEOTIDE SEQUENCE [LARGE SCALE GENOMIC DNA]</scope>
    <source>
        <strain evidence="3">CGMCC 1.12963</strain>
    </source>
</reference>
<dbReference type="RefSeq" id="WP_128156423.1">
    <property type="nucleotide sequence ID" value="NZ_JBHSOM010000026.1"/>
</dbReference>
<evidence type="ECO:0000313" key="2">
    <source>
        <dbReference type="EMBL" id="RWR51518.1"/>
    </source>
</evidence>
<name>A0A443LQY0_9RHOB</name>
<keyword evidence="3" id="KW-1185">Reference proteome</keyword>
<reference evidence="2 3" key="1">
    <citation type="submission" date="2019-01" db="EMBL/GenBank/DDBJ databases">
        <title>Sinorhodobacter populi sp. nov. isolated from the symptomatic bark tissue of Populus euramericana canker.</title>
        <authorList>
            <person name="Xu G."/>
        </authorList>
    </citation>
    <scope>NUCLEOTIDE SEQUENCE [LARGE SCALE GENOMIC DNA]</scope>
    <source>
        <strain evidence="2 3">CGMCC 1.12963</strain>
    </source>
</reference>
<comment type="caution">
    <text evidence="2">The sequence shown here is derived from an EMBL/GenBank/DDBJ whole genome shotgun (WGS) entry which is preliminary data.</text>
</comment>
<dbReference type="AlphaFoldDB" id="A0A443LQY0"/>
<dbReference type="Pfam" id="PF14243">
    <property type="entry name" value="R2K_3"/>
    <property type="match status" value="1"/>
</dbReference>
<sequence length="259" mass="29441">MQWILQQFEDTEKLADTLDRLGIPYSWHKVVPFIGELVPEPEVRDPYSVVMFGSYTLWRYAEAKSLHPGVFRIAPFVHEKPWQPFMLNGPDAIFLQVSEIEAKLADDGCHWFIRPVADSKEQAGSVKAAAEIREIARKVMVLDADEIPHGSLRPDTLMMLTTPARIYREWRIWIVNGVVITYSLYKEGTRVTYRHEIDNDALEFAQTLAGLNKSYSPAYVMDICRTEEGLRLVETNCINAAGFYAADLAKLAKTINGMA</sequence>
<dbReference type="InterPro" id="IPR025643">
    <property type="entry name" value="R2K_3"/>
</dbReference>
<evidence type="ECO:0000259" key="1">
    <source>
        <dbReference type="Pfam" id="PF14243"/>
    </source>
</evidence>
<feature type="domain" description="ATP-grasp" evidence="1">
    <location>
        <begin position="135"/>
        <end position="252"/>
    </location>
</feature>
<accession>A0A443LQY0</accession>
<dbReference type="Proteomes" id="UP000288071">
    <property type="component" value="Unassembled WGS sequence"/>
</dbReference>
<proteinExistence type="predicted"/>